<dbReference type="EC" id="2.3.2.26" evidence="3"/>
<gene>
    <name evidence="9" type="ORF">EDEG_01698</name>
</gene>
<dbReference type="SMART" id="SM00119">
    <property type="entry name" value="HECTc"/>
    <property type="match status" value="1"/>
</dbReference>
<dbReference type="GO" id="GO:0006511">
    <property type="term" value="P:ubiquitin-dependent protein catabolic process"/>
    <property type="evidence" value="ECO:0007669"/>
    <property type="project" value="TreeGrafter"/>
</dbReference>
<organism evidence="9 10">
    <name type="scientific">Edhazardia aedis (strain USNM 41457)</name>
    <name type="common">Microsporidian parasite</name>
    <dbReference type="NCBI Taxonomy" id="1003232"/>
    <lineage>
        <taxon>Eukaryota</taxon>
        <taxon>Fungi</taxon>
        <taxon>Fungi incertae sedis</taxon>
        <taxon>Microsporidia</taxon>
        <taxon>Edhazardia</taxon>
    </lineage>
</organism>
<comment type="pathway">
    <text evidence="2">Protein modification; protein ubiquitination.</text>
</comment>
<dbReference type="Proteomes" id="UP000003163">
    <property type="component" value="Unassembled WGS sequence"/>
</dbReference>
<dbReference type="OrthoDB" id="8068875at2759"/>
<dbReference type="GO" id="GO:0000209">
    <property type="term" value="P:protein polyubiquitination"/>
    <property type="evidence" value="ECO:0007669"/>
    <property type="project" value="TreeGrafter"/>
</dbReference>
<dbReference type="SUPFAM" id="SSF56204">
    <property type="entry name" value="Hect, E3 ligase catalytic domain"/>
    <property type="match status" value="1"/>
</dbReference>
<feature type="region of interest" description="Disordered" evidence="7">
    <location>
        <begin position="891"/>
        <end position="917"/>
    </location>
</feature>
<dbReference type="Gene3D" id="3.30.2410.10">
    <property type="entry name" value="Hect, E3 ligase catalytic domain"/>
    <property type="match status" value="1"/>
</dbReference>
<evidence type="ECO:0000256" key="5">
    <source>
        <dbReference type="ARBA" id="ARBA00022786"/>
    </source>
</evidence>
<evidence type="ECO:0000259" key="8">
    <source>
        <dbReference type="PROSITE" id="PS50237"/>
    </source>
</evidence>
<feature type="compositionally biased region" description="Polar residues" evidence="7">
    <location>
        <begin position="13"/>
        <end position="23"/>
    </location>
</feature>
<evidence type="ECO:0000256" key="7">
    <source>
        <dbReference type="SAM" id="MobiDB-lite"/>
    </source>
</evidence>
<evidence type="ECO:0000256" key="6">
    <source>
        <dbReference type="PROSITE-ProRule" id="PRU00104"/>
    </source>
</evidence>
<feature type="compositionally biased region" description="Polar residues" evidence="7">
    <location>
        <begin position="164"/>
        <end position="176"/>
    </location>
</feature>
<protein>
    <recommendedName>
        <fullName evidence="3">HECT-type E3 ubiquitin transferase</fullName>
        <ecNumber evidence="3">2.3.2.26</ecNumber>
    </recommendedName>
</protein>
<feature type="domain" description="HECT" evidence="8">
    <location>
        <begin position="1519"/>
        <end position="1852"/>
    </location>
</feature>
<evidence type="ECO:0000256" key="3">
    <source>
        <dbReference type="ARBA" id="ARBA00012485"/>
    </source>
</evidence>
<dbReference type="PROSITE" id="PS50237">
    <property type="entry name" value="HECT"/>
    <property type="match status" value="1"/>
</dbReference>
<dbReference type="InterPro" id="IPR050409">
    <property type="entry name" value="E3_ubiq-protein_ligase"/>
</dbReference>
<keyword evidence="4" id="KW-0808">Transferase</keyword>
<comment type="catalytic activity">
    <reaction evidence="1">
        <text>S-ubiquitinyl-[E2 ubiquitin-conjugating enzyme]-L-cysteine + [acceptor protein]-L-lysine = [E2 ubiquitin-conjugating enzyme]-L-cysteine + N(6)-ubiquitinyl-[acceptor protein]-L-lysine.</text>
        <dbReference type="EC" id="2.3.2.26"/>
    </reaction>
</comment>
<feature type="active site" description="Glycyl thioester intermediate" evidence="6">
    <location>
        <position position="1819"/>
    </location>
</feature>
<dbReference type="CDD" id="cd00078">
    <property type="entry name" value="HECTc"/>
    <property type="match status" value="1"/>
</dbReference>
<comment type="caution">
    <text evidence="9">The sequence shown here is derived from an EMBL/GenBank/DDBJ whole genome shotgun (WGS) entry which is preliminary data.</text>
</comment>
<evidence type="ECO:0000313" key="10">
    <source>
        <dbReference type="Proteomes" id="UP000003163"/>
    </source>
</evidence>
<dbReference type="HOGENOM" id="CLU_236853_0_0_1"/>
<dbReference type="GO" id="GO:0061630">
    <property type="term" value="F:ubiquitin protein ligase activity"/>
    <property type="evidence" value="ECO:0007669"/>
    <property type="project" value="UniProtKB-EC"/>
</dbReference>
<evidence type="ECO:0000256" key="2">
    <source>
        <dbReference type="ARBA" id="ARBA00004906"/>
    </source>
</evidence>
<dbReference type="InterPro" id="IPR035983">
    <property type="entry name" value="Hect_E3_ubiquitin_ligase"/>
</dbReference>
<dbReference type="PANTHER" id="PTHR11254">
    <property type="entry name" value="HECT DOMAIN UBIQUITIN-PROTEIN LIGASE"/>
    <property type="match status" value="1"/>
</dbReference>
<dbReference type="GO" id="GO:0005737">
    <property type="term" value="C:cytoplasm"/>
    <property type="evidence" value="ECO:0007669"/>
    <property type="project" value="TreeGrafter"/>
</dbReference>
<feature type="compositionally biased region" description="Polar residues" evidence="7">
    <location>
        <begin position="899"/>
        <end position="910"/>
    </location>
</feature>
<evidence type="ECO:0000256" key="1">
    <source>
        <dbReference type="ARBA" id="ARBA00000885"/>
    </source>
</evidence>
<dbReference type="Gene3D" id="3.30.2160.10">
    <property type="entry name" value="Hect, E3 ligase catalytic domain"/>
    <property type="match status" value="1"/>
</dbReference>
<keyword evidence="10" id="KW-1185">Reference proteome</keyword>
<feature type="region of interest" description="Disordered" evidence="7">
    <location>
        <begin position="118"/>
        <end position="176"/>
    </location>
</feature>
<feature type="compositionally biased region" description="Basic and acidic residues" evidence="7">
    <location>
        <begin position="50"/>
        <end position="63"/>
    </location>
</feature>
<feature type="compositionally biased region" description="Basic and acidic residues" evidence="7">
    <location>
        <begin position="24"/>
        <end position="40"/>
    </location>
</feature>
<keyword evidence="5 6" id="KW-0833">Ubl conjugation pathway</keyword>
<proteinExistence type="predicted"/>
<dbReference type="FunFam" id="3.30.2410.10:FF:000009">
    <property type="entry name" value="Probable E3 ubiquitin-protein ligase HECTD2"/>
    <property type="match status" value="1"/>
</dbReference>
<dbReference type="EMBL" id="AFBI03000025">
    <property type="protein sequence ID" value="EJW04015.1"/>
    <property type="molecule type" value="Genomic_DNA"/>
</dbReference>
<dbReference type="Gene3D" id="3.90.1750.10">
    <property type="entry name" value="Hect, E3 ligase catalytic domains"/>
    <property type="match status" value="1"/>
</dbReference>
<evidence type="ECO:0000256" key="4">
    <source>
        <dbReference type="ARBA" id="ARBA00022679"/>
    </source>
</evidence>
<accession>J9DNA1</accession>
<sequence>MTMKDENCDESVKNNFQDSTNNENNEKKMDLEEKYEVKENEEGDTQALNEKIDKSNVSEKETNFEVSNKSESCLEDNFMPATKNQEVTSVIDEILLKPEVTIIKKSNSNGNNEEIQATEENHDEENIQRSNNISNSAGESSNNLNVQNQNNCTTAQRRNGRRIPSNSQQNPNTPARSFTYLIPENEYCTLRNNCSCITCNEVSSSSTIGSYTGHVPNLSPDFLNNLPIDLLEAEVRNYYEELRRSNSSYTPISLNFLNELNDVARGMFEQEEVKLHEDYVFNDNDDIKYGDNDMSDFSDNFDNWKPIFDISRAYDCLMVVFRNDSKHAIKFLSNCCRNDLFRSKVFEIIFNTMRKNLRRIRLKLKTFHSQNKHKFLKYNHNEGKYCFFDINYCLLCNERENLESNYYDKNFLQDHCDSSEDEICEVCSTNECKNHLCSNKNDKQLATESDCLRNQRNEFRNGSIKSKAANDNSIQYYLNYRSEDDDLWLCKNKFCVFSCPYKVKINYLQNSKYKTQELHTADDLITSISHSNLDKKEQVNSNHCECVFTDNSANFDFENNATYQAKSVEELKERLERVKLEYKKFSNPNLLKFFLAPTSEQLRMCSYDFYNKNIYDSYSSKDKDITEFKKNDNLDLKEGKIQSLCNSSINCNVYSSLDEFSDYVNIPPDSFYDGFAKIATKRQGSLSNQMINKLIYILDYVSRSNSDFIRNLDLLQTNLLLHCLNNQTILLYSPFFENFFDIFDKHDKILQKLCDSKQCFPFDIKIVNEKDINIEKCENEVIYDYERHVLKVYSKFKDNKCNLMEKENFSFNNIQEDLNCTACNLEKIQHRLILEDEQDNMNKDTTILDKNLENDMNIDEKNSFNDDSIDLMVLNGKKRSLNDDVYEFGTYKVPKDPDSQSSNTNSNASLNEDCGNSKGFSNEKITVDSSLQNNINHMSNFQSSNTDELNIASRNTFQSDLNQSNEVITNQIINTKKNDEKEEVETNTQENKNIKDVDSLLESKNNLFTGDQILVHVAENKLSNSCINNLKSVEKILLDEIFVKSEQIEKDDLDNKQTIDSNDCRNYLTDSREKDDKKNKNIYTVFVDDKKLQYKYFEIQLGNTADKKSPKEIYLLKKVINKRSDANEDNHLSRLAIYNTNNIFASFLCLDNLFNSVLTYFHNKNVNFFLFTIKFTKTCFLPQYINFFFDEIMKIESLLIADMKKNYSWNDDRSQTNGKSCELKLYKSNENKITLDEIEKSEKAKKQKINEENRFKKSYKKRSIKISYALQKKLFFSLEALACLRLDFDLSDCPLYLLENYMLFNKKRSLVENSAMWTILNDIMPEDISIENINLITDMLKSFCILRSLRLKQKQYKDIFTNKNAAINNNFVENKTENNHETCVNQNLFSIKNINSCETGFNTKKNEITHDKENNKNIYNPIKADIIVSSAENHKFNKLFNHFVTKNHKCFNAIVDRDIGLLQSNFAVLLNYNIFDFNIKRKYLKDVKNKNAVFHKMLFIKVDRSKIFEDSYSAIMNQSPANLERSKLSIKFKEEEGVDGGGLTREFYQCLSKEIVNPDYCLFVLNSDNITYSINKSSYVNPEHLLYFRFVGRIIAKGIIDENYFDIHFTKSFYKQILGKEPDFNDLESFDENFYRSMKWLKNNSIQNIVELYFCEEYEEFGERKTFNLIENGDKIMVTDHNKDLYISLISKFKMISGCEKQTEAFVQGFREILDQKLVNLFDEKELELLISGCPDLDVDDWRNNTAYHGYKSNDKEIQWFWRAVRSFTNENKAKLLQFVTGTSKLPIDGFSALRGSNDLEKFQIHLAHTGKLPSAHTCSNQLDLPKYDSYEELRKYLLYAITECSTGFAFV</sequence>
<dbReference type="STRING" id="1003232.J9DNA1"/>
<reference evidence="9 10" key="1">
    <citation type="submission" date="2011-08" db="EMBL/GenBank/DDBJ databases">
        <authorList>
            <person name="Liu Z.J."/>
            <person name="Shi F.L."/>
            <person name="Lu J.Q."/>
            <person name="Li M."/>
            <person name="Wang Z.L."/>
        </authorList>
    </citation>
    <scope>NUCLEOTIDE SEQUENCE [LARGE SCALE GENOMIC DNA]</scope>
    <source>
        <strain evidence="9 10">USNM 41457</strain>
    </source>
</reference>
<feature type="compositionally biased region" description="Basic and acidic residues" evidence="7">
    <location>
        <begin position="1"/>
        <end position="12"/>
    </location>
</feature>
<feature type="region of interest" description="Disordered" evidence="7">
    <location>
        <begin position="1"/>
        <end position="68"/>
    </location>
</feature>
<dbReference type="FunFam" id="3.90.1750.10:FF:000079">
    <property type="entry name" value="E3 ubiquitin-protein ligase"/>
    <property type="match status" value="1"/>
</dbReference>
<feature type="compositionally biased region" description="Low complexity" evidence="7">
    <location>
        <begin position="142"/>
        <end position="151"/>
    </location>
</feature>
<dbReference type="Pfam" id="PF00632">
    <property type="entry name" value="HECT"/>
    <property type="match status" value="1"/>
</dbReference>
<evidence type="ECO:0000313" key="9">
    <source>
        <dbReference type="EMBL" id="EJW04015.1"/>
    </source>
</evidence>
<dbReference type="VEuPathDB" id="MicrosporidiaDB:EDEG_01698"/>
<reference evidence="10" key="2">
    <citation type="submission" date="2015-07" db="EMBL/GenBank/DDBJ databases">
        <title>Contrasting host-pathogen interactions and genome evolution in two generalist and specialist microsporidian pathogens of mosquitoes.</title>
        <authorList>
            <consortium name="The Broad Institute Genomics Platform"/>
            <consortium name="The Broad Institute Genome Sequencing Center for Infectious Disease"/>
            <person name="Cuomo C.A."/>
            <person name="Sanscrainte N.D."/>
            <person name="Goldberg J.M."/>
            <person name="Heiman D."/>
            <person name="Young S."/>
            <person name="Zeng Q."/>
            <person name="Becnel J.J."/>
            <person name="Birren B.W."/>
        </authorList>
    </citation>
    <scope>NUCLEOTIDE SEQUENCE [LARGE SCALE GENOMIC DNA]</scope>
    <source>
        <strain evidence="10">USNM 41457</strain>
    </source>
</reference>
<dbReference type="InParanoid" id="J9DNA1"/>
<feature type="compositionally biased region" description="Polar residues" evidence="7">
    <location>
        <begin position="128"/>
        <end position="141"/>
    </location>
</feature>
<dbReference type="InterPro" id="IPR000569">
    <property type="entry name" value="HECT_dom"/>
</dbReference>
<dbReference type="PANTHER" id="PTHR11254:SF67">
    <property type="entry name" value="E3 UBIQUITIN-PROTEIN LIGASE HUWE1"/>
    <property type="match status" value="1"/>
</dbReference>
<name>J9DNA1_EDHAE</name>